<feature type="transmembrane region" description="Helical" evidence="6">
    <location>
        <begin position="191"/>
        <end position="213"/>
    </location>
</feature>
<evidence type="ECO:0000259" key="7">
    <source>
        <dbReference type="Pfam" id="PF00892"/>
    </source>
</evidence>
<dbReference type="Proteomes" id="UP000199205">
    <property type="component" value="Unassembled WGS sequence"/>
</dbReference>
<comment type="similarity">
    <text evidence="2">Belongs to the EamA transporter family.</text>
</comment>
<dbReference type="InterPro" id="IPR000620">
    <property type="entry name" value="EamA_dom"/>
</dbReference>
<feature type="domain" description="EamA" evidence="7">
    <location>
        <begin position="162"/>
        <end position="305"/>
    </location>
</feature>
<organism evidence="8 9">
    <name type="scientific">Rhizobium lusitanum</name>
    <dbReference type="NCBI Taxonomy" id="293958"/>
    <lineage>
        <taxon>Bacteria</taxon>
        <taxon>Pseudomonadati</taxon>
        <taxon>Pseudomonadota</taxon>
        <taxon>Alphaproteobacteria</taxon>
        <taxon>Hyphomicrobiales</taxon>
        <taxon>Rhizobiaceae</taxon>
        <taxon>Rhizobium/Agrobacterium group</taxon>
        <taxon>Rhizobium</taxon>
    </lineage>
</organism>
<gene>
    <name evidence="8" type="ORF">GA0061101_14220</name>
</gene>
<accession>A0A1C3XHM9</accession>
<dbReference type="AlphaFoldDB" id="A0A1C3XHM9"/>
<feature type="transmembrane region" description="Helical" evidence="6">
    <location>
        <begin position="29"/>
        <end position="47"/>
    </location>
</feature>
<proteinExistence type="inferred from homology"/>
<dbReference type="EMBL" id="FMAF01000042">
    <property type="protein sequence ID" value="SCB51709.1"/>
    <property type="molecule type" value="Genomic_DNA"/>
</dbReference>
<evidence type="ECO:0000313" key="9">
    <source>
        <dbReference type="Proteomes" id="UP000199205"/>
    </source>
</evidence>
<dbReference type="OrthoDB" id="9806718at2"/>
<sequence length="307" mass="32609">MWIILATSAGAVLGCGDVFLKYLSRRLKPSVACFGLYFLGMLVWVPILSLTGRSQAFLQSVYLPTDIQLLVLGRSLLQLFAYAPIFLALRTLPLSTYSALRALSPVLALSAGTLMYGDRPSVAACLGIVAILLGVVTVSRTDYRRTLSASGTSCPRRHLTLSYILAVSAATCSAIMPIYDKNLLSIAHADSFVLQALSDLYRLGLLLVILLFAGRPATPLSWRLSQSAKNVSRALAVAALLIAGGEMLSFYAVSLPGSLPSVVAILRRASLPVSAILGKLVFGEALRLEKIAGIVAVVLGIMLINGT</sequence>
<name>A0A1C3XHM9_9HYPH</name>
<dbReference type="PANTHER" id="PTHR32322">
    <property type="entry name" value="INNER MEMBRANE TRANSPORTER"/>
    <property type="match status" value="1"/>
</dbReference>
<evidence type="ECO:0000313" key="8">
    <source>
        <dbReference type="EMBL" id="SCB51709.1"/>
    </source>
</evidence>
<feature type="transmembrane region" description="Helical" evidence="6">
    <location>
        <begin position="160"/>
        <end position="179"/>
    </location>
</feature>
<reference evidence="8 9" key="1">
    <citation type="submission" date="2016-08" db="EMBL/GenBank/DDBJ databases">
        <authorList>
            <person name="Seilhamer J.J."/>
        </authorList>
    </citation>
    <scope>NUCLEOTIDE SEQUENCE [LARGE SCALE GENOMIC DNA]</scope>
    <source>
        <strain evidence="8 9">P1-7</strain>
    </source>
</reference>
<comment type="subcellular location">
    <subcellularLocation>
        <location evidence="1">Membrane</location>
        <topology evidence="1">Multi-pass membrane protein</topology>
    </subcellularLocation>
</comment>
<dbReference type="InterPro" id="IPR050638">
    <property type="entry name" value="AA-Vitamin_Transporters"/>
</dbReference>
<keyword evidence="5 6" id="KW-0472">Membrane</keyword>
<dbReference type="GO" id="GO:0016020">
    <property type="term" value="C:membrane"/>
    <property type="evidence" value="ECO:0007669"/>
    <property type="project" value="UniProtKB-SubCell"/>
</dbReference>
<dbReference type="InterPro" id="IPR037185">
    <property type="entry name" value="EmrE-like"/>
</dbReference>
<feature type="transmembrane region" description="Helical" evidence="6">
    <location>
        <begin position="96"/>
        <end position="115"/>
    </location>
</feature>
<feature type="transmembrane region" description="Helical" evidence="6">
    <location>
        <begin position="67"/>
        <end position="89"/>
    </location>
</feature>
<evidence type="ECO:0000256" key="1">
    <source>
        <dbReference type="ARBA" id="ARBA00004141"/>
    </source>
</evidence>
<evidence type="ECO:0000256" key="4">
    <source>
        <dbReference type="ARBA" id="ARBA00022989"/>
    </source>
</evidence>
<dbReference type="PANTHER" id="PTHR32322:SF2">
    <property type="entry name" value="EAMA DOMAIN-CONTAINING PROTEIN"/>
    <property type="match status" value="1"/>
</dbReference>
<evidence type="ECO:0000256" key="5">
    <source>
        <dbReference type="ARBA" id="ARBA00023136"/>
    </source>
</evidence>
<dbReference type="RefSeq" id="WP_037197850.1">
    <property type="nucleotide sequence ID" value="NZ_FMAF01000042.1"/>
</dbReference>
<dbReference type="SUPFAM" id="SSF103481">
    <property type="entry name" value="Multidrug resistance efflux transporter EmrE"/>
    <property type="match status" value="2"/>
</dbReference>
<feature type="domain" description="EamA" evidence="7">
    <location>
        <begin position="1"/>
        <end position="139"/>
    </location>
</feature>
<evidence type="ECO:0000256" key="3">
    <source>
        <dbReference type="ARBA" id="ARBA00022692"/>
    </source>
</evidence>
<feature type="transmembrane region" description="Helical" evidence="6">
    <location>
        <begin position="121"/>
        <end position="139"/>
    </location>
</feature>
<keyword evidence="3 6" id="KW-0812">Transmembrane</keyword>
<evidence type="ECO:0000256" key="6">
    <source>
        <dbReference type="SAM" id="Phobius"/>
    </source>
</evidence>
<dbReference type="Pfam" id="PF00892">
    <property type="entry name" value="EamA"/>
    <property type="match status" value="2"/>
</dbReference>
<dbReference type="Gene3D" id="1.10.3730.20">
    <property type="match status" value="1"/>
</dbReference>
<feature type="transmembrane region" description="Helical" evidence="6">
    <location>
        <begin position="234"/>
        <end position="253"/>
    </location>
</feature>
<keyword evidence="4 6" id="KW-1133">Transmembrane helix</keyword>
<protein>
    <submittedName>
        <fullName evidence="8">EamA-like transporter family protein</fullName>
    </submittedName>
</protein>
<evidence type="ECO:0000256" key="2">
    <source>
        <dbReference type="ARBA" id="ARBA00007362"/>
    </source>
</evidence>